<evidence type="ECO:0000256" key="1">
    <source>
        <dbReference type="ARBA" id="ARBA00004530"/>
    </source>
</evidence>
<dbReference type="GO" id="GO:0005886">
    <property type="term" value="C:plasma membrane"/>
    <property type="evidence" value="ECO:0007669"/>
    <property type="project" value="TreeGrafter"/>
</dbReference>
<feature type="transmembrane region" description="Helical" evidence="10">
    <location>
        <begin position="315"/>
        <end position="338"/>
    </location>
</feature>
<keyword evidence="8" id="KW-1015">Disulfide bond</keyword>
<evidence type="ECO:0000256" key="5">
    <source>
        <dbReference type="ARBA" id="ARBA00022989"/>
    </source>
</evidence>
<dbReference type="GO" id="GO:0005765">
    <property type="term" value="C:lysosomal membrane"/>
    <property type="evidence" value="ECO:0007669"/>
    <property type="project" value="UniProtKB-SubCell"/>
</dbReference>
<feature type="signal peptide" evidence="11">
    <location>
        <begin position="1"/>
        <end position="25"/>
    </location>
</feature>
<comment type="caution">
    <text evidence="8">Lacks conserved residue(s) required for the propagation of feature annotation.</text>
</comment>
<reference evidence="14" key="3">
    <citation type="submission" date="2025-05" db="UniProtKB">
        <authorList>
            <consortium name="Ensembl"/>
        </authorList>
    </citation>
    <scope>IDENTIFICATION</scope>
</reference>
<comment type="subcellular location">
    <subcellularLocation>
        <location evidence="1">Endosome membrane</location>
        <topology evidence="1">Single-pass type I membrane protein</topology>
    </subcellularLocation>
    <subcellularLocation>
        <location evidence="8">Lysosome membrane</location>
        <topology evidence="8">Single-pass type I membrane protein</topology>
    </subcellularLocation>
</comment>
<feature type="region of interest" description="Disordered" evidence="9">
    <location>
        <begin position="34"/>
        <end position="148"/>
    </location>
</feature>
<dbReference type="GeneTree" id="ENSGT00950000182899"/>
<feature type="domain" description="Lysosome-associated membrane glycoprotein 2-like transmembrane" evidence="13">
    <location>
        <begin position="319"/>
        <end position="348"/>
    </location>
</feature>
<dbReference type="Pfam" id="PF21222">
    <property type="entry name" value="Lamp2_2nd"/>
    <property type="match status" value="1"/>
</dbReference>
<comment type="similarity">
    <text evidence="8">Belongs to the LAMP family.</text>
</comment>
<dbReference type="PRINTS" id="PR00336">
    <property type="entry name" value="LYSASSOCTDMP"/>
</dbReference>
<dbReference type="Ensembl" id="ENSAMXT00000040999.1">
    <property type="protein sequence ID" value="ENSAMXP00000027670.1"/>
    <property type="gene ID" value="ENSAMXG00000032593.1"/>
</dbReference>
<reference evidence="15" key="1">
    <citation type="submission" date="2013-03" db="EMBL/GenBank/DDBJ databases">
        <authorList>
            <person name="Jeffery W."/>
            <person name="Warren W."/>
            <person name="Wilson R.K."/>
        </authorList>
    </citation>
    <scope>NUCLEOTIDE SEQUENCE</scope>
    <source>
        <strain evidence="15">female</strain>
    </source>
</reference>
<feature type="chain" id="PRO_5044588360" evidence="11">
    <location>
        <begin position="26"/>
        <end position="350"/>
    </location>
</feature>
<evidence type="ECO:0000256" key="11">
    <source>
        <dbReference type="SAM" id="SignalP"/>
    </source>
</evidence>
<feature type="compositionally biased region" description="Low complexity" evidence="9">
    <location>
        <begin position="46"/>
        <end position="143"/>
    </location>
</feature>
<dbReference type="STRING" id="7994.ENSAMXP00000027670"/>
<keyword evidence="6 8" id="KW-0472">Membrane</keyword>
<reference evidence="15" key="2">
    <citation type="journal article" date="2014" name="Nat. Commun.">
        <title>The cavefish genome reveals candidate genes for eye loss.</title>
        <authorList>
            <person name="McGaugh S.E."/>
            <person name="Gross J.B."/>
            <person name="Aken B."/>
            <person name="Blin M."/>
            <person name="Borowsky R."/>
            <person name="Chalopin D."/>
            <person name="Hinaux H."/>
            <person name="Jeffery W.R."/>
            <person name="Keene A."/>
            <person name="Ma L."/>
            <person name="Minx P."/>
            <person name="Murphy D."/>
            <person name="O'Quin K.E."/>
            <person name="Retaux S."/>
            <person name="Rohner N."/>
            <person name="Searle S.M."/>
            <person name="Stahl B.A."/>
            <person name="Tabin C."/>
            <person name="Volff J.N."/>
            <person name="Yoshizawa M."/>
            <person name="Warren W.C."/>
        </authorList>
    </citation>
    <scope>NUCLEOTIDE SEQUENCE [LARGE SCALE GENOMIC DNA]</scope>
    <source>
        <strain evidence="15">female</strain>
    </source>
</reference>
<accession>A0A3B1IDM1</accession>
<evidence type="ECO:0000256" key="7">
    <source>
        <dbReference type="ARBA" id="ARBA00023180"/>
    </source>
</evidence>
<dbReference type="PANTHER" id="PTHR11506:SF2">
    <property type="entry name" value="MACROSIALIN"/>
    <property type="match status" value="1"/>
</dbReference>
<dbReference type="AlphaFoldDB" id="A0A3B1IDM1"/>
<evidence type="ECO:0000259" key="12">
    <source>
        <dbReference type="Pfam" id="PF01299"/>
    </source>
</evidence>
<keyword evidence="8" id="KW-0458">Lysosome</keyword>
<dbReference type="GO" id="GO:0031902">
    <property type="term" value="C:late endosome membrane"/>
    <property type="evidence" value="ECO:0007669"/>
    <property type="project" value="TreeGrafter"/>
</dbReference>
<dbReference type="PANTHER" id="PTHR11506">
    <property type="entry name" value="LYSOSOME-ASSOCIATED MEMBRANE GLYCOPROTEIN"/>
    <property type="match status" value="1"/>
</dbReference>
<dbReference type="Proteomes" id="UP000018467">
    <property type="component" value="Unassembled WGS sequence"/>
</dbReference>
<dbReference type="PROSITE" id="PS51407">
    <property type="entry name" value="LAMP_3"/>
    <property type="match status" value="1"/>
</dbReference>
<organism evidence="14 15">
    <name type="scientific">Astyanax mexicanus</name>
    <name type="common">Blind cave fish</name>
    <name type="synonym">Astyanax fasciatus mexicanus</name>
    <dbReference type="NCBI Taxonomy" id="7994"/>
    <lineage>
        <taxon>Eukaryota</taxon>
        <taxon>Metazoa</taxon>
        <taxon>Chordata</taxon>
        <taxon>Craniata</taxon>
        <taxon>Vertebrata</taxon>
        <taxon>Euteleostomi</taxon>
        <taxon>Actinopterygii</taxon>
        <taxon>Neopterygii</taxon>
        <taxon>Teleostei</taxon>
        <taxon>Ostariophysi</taxon>
        <taxon>Characiformes</taxon>
        <taxon>Characoidei</taxon>
        <taxon>Acestrorhamphidae</taxon>
        <taxon>Acestrorhamphinae</taxon>
        <taxon>Astyanax</taxon>
    </lineage>
</organism>
<keyword evidence="15" id="KW-1185">Reference proteome</keyword>
<dbReference type="Bgee" id="ENSAMXG00000032593">
    <property type="expression patterns" value="Expressed in pharyngeal gill and 14 other cell types or tissues"/>
</dbReference>
<dbReference type="GO" id="GO:0072594">
    <property type="term" value="P:establishment of protein localization to organelle"/>
    <property type="evidence" value="ECO:0007669"/>
    <property type="project" value="TreeGrafter"/>
</dbReference>
<dbReference type="Pfam" id="PF01299">
    <property type="entry name" value="Lamp2-like_luminal"/>
    <property type="match status" value="1"/>
</dbReference>
<protein>
    <submittedName>
        <fullName evidence="14">CD68 molecule</fullName>
    </submittedName>
</protein>
<sequence length="350" mass="37318">MAVTRNRAVSFLVATFLLAAALTLAQENKRPVATIVPPGKFDKPITTPHATTHAPTNTTTTHATTTTNTTTPAHTNTTTTHTTTTTNTTTHAPTNTTTTHTTTTTNTTTHAPTNTTTTHATTTTNTTTHAPTNTTTTHATTTPLPGPTKSTTLTLGNYNISEGSLLCIVLKAAIQIHVNNSKGNGTFIVQPSMTTSYGQCQNDKTGKLGLFFNEGVIVLNFVKNETTKTVYANSVAVNLTYAFTSGVRTTISNVNGSTQVFTMSASHSYSCKSEMVYMGNGVNLEFSQERLQAFAFGKDGQFGPIDLCKADQPNYSVAIAVGIVLIVLIVIVVIAYIISRRKRTDGYQTL</sequence>
<proteinExistence type="inferred from homology"/>
<keyword evidence="3 11" id="KW-0732">Signal</keyword>
<keyword evidence="5 10" id="KW-1133">Transmembrane helix</keyword>
<dbReference type="InterPro" id="IPR002000">
    <property type="entry name" value="Lysosome-assoc_membr_glycop"/>
</dbReference>
<evidence type="ECO:0000256" key="10">
    <source>
        <dbReference type="SAM" id="Phobius"/>
    </source>
</evidence>
<evidence type="ECO:0000256" key="3">
    <source>
        <dbReference type="ARBA" id="ARBA00022729"/>
    </source>
</evidence>
<evidence type="ECO:0000259" key="13">
    <source>
        <dbReference type="Pfam" id="PF21222"/>
    </source>
</evidence>
<evidence type="ECO:0000256" key="9">
    <source>
        <dbReference type="SAM" id="MobiDB-lite"/>
    </source>
</evidence>
<name>A0A3B1IDM1_ASTMX</name>
<keyword evidence="7" id="KW-0325">Glycoprotein</keyword>
<dbReference type="Ensembl" id="ENSAMXT00000048149.1">
    <property type="protein sequence ID" value="ENSAMXP00000027238.1"/>
    <property type="gene ID" value="ENSAMXG00000032593.1"/>
</dbReference>
<evidence type="ECO:0000256" key="2">
    <source>
        <dbReference type="ARBA" id="ARBA00022692"/>
    </source>
</evidence>
<evidence type="ECO:0000313" key="14">
    <source>
        <dbReference type="Ensembl" id="ENSAMXP00000027670.1"/>
    </source>
</evidence>
<keyword evidence="4" id="KW-0967">Endosome</keyword>
<evidence type="ECO:0000256" key="8">
    <source>
        <dbReference type="PROSITE-ProRule" id="PRU00740"/>
    </source>
</evidence>
<dbReference type="Gene3D" id="2.40.160.110">
    <property type="match status" value="1"/>
</dbReference>
<feature type="domain" description="Lysosome-associated membrane glycoprotein 2-like luminal" evidence="12">
    <location>
        <begin position="155"/>
        <end position="296"/>
    </location>
</feature>
<evidence type="ECO:0000256" key="4">
    <source>
        <dbReference type="ARBA" id="ARBA00022753"/>
    </source>
</evidence>
<evidence type="ECO:0000313" key="15">
    <source>
        <dbReference type="Proteomes" id="UP000018467"/>
    </source>
</evidence>
<dbReference type="InterPro" id="IPR048524">
    <property type="entry name" value="Lamp2-like_TM"/>
</dbReference>
<feature type="disulfide bond" evidence="8">
    <location>
        <begin position="271"/>
        <end position="308"/>
    </location>
</feature>
<keyword evidence="2 8" id="KW-0812">Transmembrane</keyword>
<evidence type="ECO:0000256" key="6">
    <source>
        <dbReference type="ARBA" id="ARBA00023136"/>
    </source>
</evidence>
<dbReference type="InterPro" id="IPR048528">
    <property type="entry name" value="Lamp2-like_luminal"/>
</dbReference>